<name>A0A4V2RCC2_9BACI</name>
<dbReference type="FunFam" id="3.40.50.1820:FF:000089">
    <property type="entry name" value="Alpha/beta hydrolase"/>
    <property type="match status" value="1"/>
</dbReference>
<evidence type="ECO:0000313" key="5">
    <source>
        <dbReference type="Proteomes" id="UP000295689"/>
    </source>
</evidence>
<evidence type="ECO:0000256" key="2">
    <source>
        <dbReference type="ARBA" id="ARBA00022801"/>
    </source>
</evidence>
<gene>
    <name evidence="4" type="ORF">EV146_1147</name>
</gene>
<reference evidence="4 5" key="1">
    <citation type="journal article" date="2015" name="Stand. Genomic Sci.">
        <title>Genomic Encyclopedia of Bacterial and Archaeal Type Strains, Phase III: the genomes of soil and plant-associated and newly described type strains.</title>
        <authorList>
            <person name="Whitman W.B."/>
            <person name="Woyke T."/>
            <person name="Klenk H.P."/>
            <person name="Zhou Y."/>
            <person name="Lilburn T.G."/>
            <person name="Beck B.J."/>
            <person name="De Vos P."/>
            <person name="Vandamme P."/>
            <person name="Eisen J.A."/>
            <person name="Garrity G."/>
            <person name="Hugenholtz P."/>
            <person name="Kyrpides N.C."/>
        </authorList>
    </citation>
    <scope>NUCLEOTIDE SEQUENCE [LARGE SCALE GENOMIC DNA]</scope>
    <source>
        <strain evidence="4 5">CV53</strain>
    </source>
</reference>
<dbReference type="InterPro" id="IPR050300">
    <property type="entry name" value="GDXG_lipolytic_enzyme"/>
</dbReference>
<dbReference type="InterPro" id="IPR029058">
    <property type="entry name" value="AB_hydrolase_fold"/>
</dbReference>
<evidence type="ECO:0000313" key="4">
    <source>
        <dbReference type="EMBL" id="TCN20390.1"/>
    </source>
</evidence>
<accession>A0A4V2RCC2</accession>
<dbReference type="PANTHER" id="PTHR48081:SF8">
    <property type="entry name" value="ALPHA_BETA HYDROLASE FOLD-3 DOMAIN-CONTAINING PROTEIN-RELATED"/>
    <property type="match status" value="1"/>
</dbReference>
<dbReference type="EMBL" id="SLVV01000014">
    <property type="protein sequence ID" value="TCN20390.1"/>
    <property type="molecule type" value="Genomic_DNA"/>
</dbReference>
<dbReference type="InterPro" id="IPR013094">
    <property type="entry name" value="AB_hydrolase_3"/>
</dbReference>
<dbReference type="AlphaFoldDB" id="A0A4V2RCC2"/>
<dbReference type="Pfam" id="PF07859">
    <property type="entry name" value="Abhydrolase_3"/>
    <property type="match status" value="1"/>
</dbReference>
<proteinExistence type="inferred from homology"/>
<dbReference type="SUPFAM" id="SSF53474">
    <property type="entry name" value="alpha/beta-Hydrolases"/>
    <property type="match status" value="1"/>
</dbReference>
<sequence length="314" mass="33996">MALDPQAKFILDQMEAMGGPAMHTLSPEEARLTTDFSALAGEPEAVAKVEDRKIPGPAGEIPVRIYTPEGEGPFPVLVYYHGGGWLIGNLETVDVPCRMLANQANCVVVSVDYRLAPEHKFPAATDDSYAAAKWVAENAASIQADPTRIAVGGDSAGGNLAAVVALMARDKGEISLAYQMLIYPVTNHSYATESYTENAEGYLLTKDSMIWFWNHYLRNEEDGKNPYASPLLASDLRGLPPALVLTGEFDPLRDEGEAYAEKLKEAGVPVEANRYDGMIHGFFWMPGVLEQGRKSIEQASAALKQAFQGSVASK</sequence>
<comment type="caution">
    <text evidence="4">The sequence shown here is derived from an EMBL/GenBank/DDBJ whole genome shotgun (WGS) entry which is preliminary data.</text>
</comment>
<comment type="similarity">
    <text evidence="1">Belongs to the 'GDXG' lipolytic enzyme family.</text>
</comment>
<dbReference type="GO" id="GO:0016787">
    <property type="term" value="F:hydrolase activity"/>
    <property type="evidence" value="ECO:0007669"/>
    <property type="project" value="UniProtKB-KW"/>
</dbReference>
<keyword evidence="5" id="KW-1185">Reference proteome</keyword>
<evidence type="ECO:0000259" key="3">
    <source>
        <dbReference type="Pfam" id="PF07859"/>
    </source>
</evidence>
<protein>
    <submittedName>
        <fullName evidence="4">Acetyl esterase</fullName>
    </submittedName>
</protein>
<dbReference type="PANTHER" id="PTHR48081">
    <property type="entry name" value="AB HYDROLASE SUPERFAMILY PROTEIN C4A8.06C"/>
    <property type="match status" value="1"/>
</dbReference>
<evidence type="ECO:0000256" key="1">
    <source>
        <dbReference type="ARBA" id="ARBA00010515"/>
    </source>
</evidence>
<dbReference type="Gene3D" id="3.40.50.1820">
    <property type="entry name" value="alpha/beta hydrolase"/>
    <property type="match status" value="1"/>
</dbReference>
<organism evidence="4 5">
    <name type="scientific">Mesobacillus foraminis</name>
    <dbReference type="NCBI Taxonomy" id="279826"/>
    <lineage>
        <taxon>Bacteria</taxon>
        <taxon>Bacillati</taxon>
        <taxon>Bacillota</taxon>
        <taxon>Bacilli</taxon>
        <taxon>Bacillales</taxon>
        <taxon>Bacillaceae</taxon>
        <taxon>Mesobacillus</taxon>
    </lineage>
</organism>
<keyword evidence="2" id="KW-0378">Hydrolase</keyword>
<dbReference type="RefSeq" id="WP_132010989.1">
    <property type="nucleotide sequence ID" value="NZ_JABUHM010000012.1"/>
</dbReference>
<dbReference type="Proteomes" id="UP000295689">
    <property type="component" value="Unassembled WGS sequence"/>
</dbReference>
<feature type="domain" description="Alpha/beta hydrolase fold-3" evidence="3">
    <location>
        <begin position="77"/>
        <end position="283"/>
    </location>
</feature>